<dbReference type="Gene3D" id="3.40.50.1110">
    <property type="entry name" value="SGNH hydrolase"/>
    <property type="match status" value="1"/>
</dbReference>
<evidence type="ECO:0000259" key="2">
    <source>
        <dbReference type="Pfam" id="PF13472"/>
    </source>
</evidence>
<feature type="region of interest" description="Disordered" evidence="1">
    <location>
        <begin position="210"/>
        <end position="249"/>
    </location>
</feature>
<proteinExistence type="predicted"/>
<gene>
    <name evidence="3" type="ORF">PEVE_00008420</name>
</gene>
<name>A0ABN8QZD2_9CNID</name>
<protein>
    <recommendedName>
        <fullName evidence="2">SGNH hydrolase-type esterase domain-containing protein</fullName>
    </recommendedName>
</protein>
<comment type="caution">
    <text evidence="3">The sequence shown here is derived from an EMBL/GenBank/DDBJ whole genome shotgun (WGS) entry which is preliminary data.</text>
</comment>
<dbReference type="PANTHER" id="PTHR35558:SF1">
    <property type="entry name" value="ENDONUCLEASE_EXONUCLEASE_PHOSPHATASE DOMAIN-CONTAINING PROTEIN"/>
    <property type="match status" value="1"/>
</dbReference>
<evidence type="ECO:0000256" key="1">
    <source>
        <dbReference type="SAM" id="MobiDB-lite"/>
    </source>
</evidence>
<evidence type="ECO:0000313" key="3">
    <source>
        <dbReference type="EMBL" id="CAH3172412.1"/>
    </source>
</evidence>
<feature type="domain" description="SGNH hydrolase-type esterase" evidence="2">
    <location>
        <begin position="36"/>
        <end position="168"/>
    </location>
</feature>
<dbReference type="Proteomes" id="UP001159427">
    <property type="component" value="Unassembled WGS sequence"/>
</dbReference>
<dbReference type="Pfam" id="PF13472">
    <property type="entry name" value="Lipase_GDSL_2"/>
    <property type="match status" value="1"/>
</dbReference>
<dbReference type="PANTHER" id="PTHR35558">
    <property type="entry name" value="SGNH_HYDRO DOMAIN-CONTAINING PROTEIN"/>
    <property type="match status" value="1"/>
</dbReference>
<organism evidence="3 4">
    <name type="scientific">Porites evermanni</name>
    <dbReference type="NCBI Taxonomy" id="104178"/>
    <lineage>
        <taxon>Eukaryota</taxon>
        <taxon>Metazoa</taxon>
        <taxon>Cnidaria</taxon>
        <taxon>Anthozoa</taxon>
        <taxon>Hexacorallia</taxon>
        <taxon>Scleractinia</taxon>
        <taxon>Fungiina</taxon>
        <taxon>Poritidae</taxon>
        <taxon>Porites</taxon>
    </lineage>
</organism>
<keyword evidence="4" id="KW-1185">Reference proteome</keyword>
<dbReference type="SUPFAM" id="SSF52266">
    <property type="entry name" value="SGNH hydrolase"/>
    <property type="match status" value="1"/>
</dbReference>
<evidence type="ECO:0000313" key="4">
    <source>
        <dbReference type="Proteomes" id="UP001159427"/>
    </source>
</evidence>
<dbReference type="InterPro" id="IPR013830">
    <property type="entry name" value="SGNH_hydro"/>
</dbReference>
<dbReference type="EMBL" id="CALNXI010001574">
    <property type="protein sequence ID" value="CAH3172412.1"/>
    <property type="molecule type" value="Genomic_DNA"/>
</dbReference>
<dbReference type="InterPro" id="IPR036514">
    <property type="entry name" value="SGNH_hydro_sf"/>
</dbReference>
<sequence>MGEPRVLILGHSFIRRLNSFITDSTHLDHRFMIHEPAQFKWHGVGGRTVEKTIRCDLHVVESFAPHIVILQLGTNDLSHLDPLVTVSAIEDLVGILYEEHSVRQICVCQTLIRENDAAFNARVKALTKYLKVLLEPIPYCFFWGHRGFWNTSQRYFARDGVHLNKRGHYKYYRSLRGAVLNYHVMSVQSILTACICGCVQCTRYTRTTAPQARRSKRLRTDLSEAGPSSVVENPPMPQQQTGQGREIQGGQGAMQLDVRALTSTISVAVAQAVKDAMAAHQATVSSTVMPTPTPSAAVEQVVQNEVLSYTTGTIEQAPLPALLGVGDQPSHPFSSIAVNLGSRVSAKIKAKIWANEYIDFGALLSVAPPREKFALSMVSSGGAVNQPQLTLEPYHTPKKVTNISQWLTAFNTFVSIYSVKCSQDAPKLMKYCEVVRDLANKSGDWIFYDEQFRLSINDSIPDDCSSVQYATINDAVQILQRLGPGSYLAKTDIKSAFRIIPVSPLDYPLLGIKWDNQYYFD</sequence>
<feature type="non-terminal residue" evidence="3">
    <location>
        <position position="521"/>
    </location>
</feature>
<dbReference type="CDD" id="cd00229">
    <property type="entry name" value="SGNH_hydrolase"/>
    <property type="match status" value="1"/>
</dbReference>
<accession>A0ABN8QZD2</accession>
<reference evidence="3 4" key="1">
    <citation type="submission" date="2022-05" db="EMBL/GenBank/DDBJ databases">
        <authorList>
            <consortium name="Genoscope - CEA"/>
            <person name="William W."/>
        </authorList>
    </citation>
    <scope>NUCLEOTIDE SEQUENCE [LARGE SCALE GENOMIC DNA]</scope>
</reference>